<accession>A0AAN5C6L2</accession>
<reference evidence="4" key="1">
    <citation type="submission" date="2022-10" db="EMBL/GenBank/DDBJ databases">
        <title>Genome assembly of Pristionchus species.</title>
        <authorList>
            <person name="Yoshida K."/>
            <person name="Sommer R.J."/>
        </authorList>
    </citation>
    <scope>NUCLEOTIDE SEQUENCE [LARGE SCALE GENOMIC DNA]</scope>
    <source>
        <strain evidence="4">RS5460</strain>
    </source>
</reference>
<feature type="domain" description="NHR" evidence="2">
    <location>
        <begin position="66"/>
        <end position="142"/>
    </location>
</feature>
<dbReference type="InterPro" id="IPR043136">
    <property type="entry name" value="B30.2/SPRY_sf"/>
</dbReference>
<dbReference type="Gene3D" id="2.60.120.920">
    <property type="match status" value="1"/>
</dbReference>
<dbReference type="PANTHER" id="PTHR12429">
    <property type="entry name" value="NEURALIZED"/>
    <property type="match status" value="1"/>
</dbReference>
<sequence length="252" mass="28332">SRVVRTESFGDGLTHVSLKLLVFTGQSRSMKWCAFGSLRCVMPGRGCFASASLPPTPPHSGAEICPSYVFPSWRNKSGFWIRSISDRYARQGCLLTFCLSRSGVISYSVNRMSMGTFMEDINTTRPLWVVVDVYGKTKAIEFESVDLTLPSRDNREVQPAFSVQRELATRLAVASPSAHPTPIPHSFFSSLSGDKLQRESSLRPQRRRLLTLDPDPTGCRPLCASLRPIRPRRVNAFYHTTRTTMERGERVR</sequence>
<dbReference type="Proteomes" id="UP001328107">
    <property type="component" value="Unassembled WGS sequence"/>
</dbReference>
<dbReference type="PANTHER" id="PTHR12429:SF6">
    <property type="entry name" value="PROTEIN NEURALIZED"/>
    <property type="match status" value="1"/>
</dbReference>
<name>A0AAN5C6L2_9BILA</name>
<dbReference type="GO" id="GO:0061630">
    <property type="term" value="F:ubiquitin protein ligase activity"/>
    <property type="evidence" value="ECO:0007669"/>
    <property type="project" value="TreeGrafter"/>
</dbReference>
<dbReference type="Pfam" id="PF07177">
    <property type="entry name" value="Neuralized"/>
    <property type="match status" value="1"/>
</dbReference>
<evidence type="ECO:0000313" key="4">
    <source>
        <dbReference type="Proteomes" id="UP001328107"/>
    </source>
</evidence>
<gene>
    <name evidence="3" type="ORF">PMAYCL1PPCAC_00636</name>
</gene>
<organism evidence="3 4">
    <name type="scientific">Pristionchus mayeri</name>
    <dbReference type="NCBI Taxonomy" id="1317129"/>
    <lineage>
        <taxon>Eukaryota</taxon>
        <taxon>Metazoa</taxon>
        <taxon>Ecdysozoa</taxon>
        <taxon>Nematoda</taxon>
        <taxon>Chromadorea</taxon>
        <taxon>Rhabditida</taxon>
        <taxon>Rhabditina</taxon>
        <taxon>Diplogasteromorpha</taxon>
        <taxon>Diplogasteroidea</taxon>
        <taxon>Neodiplogasteridae</taxon>
        <taxon>Pristionchus</taxon>
    </lineage>
</organism>
<keyword evidence="4" id="KW-1185">Reference proteome</keyword>
<dbReference type="AlphaFoldDB" id="A0AAN5C6L2"/>
<dbReference type="InterPro" id="IPR006573">
    <property type="entry name" value="NHR_dom"/>
</dbReference>
<evidence type="ECO:0000259" key="2">
    <source>
        <dbReference type="Pfam" id="PF07177"/>
    </source>
</evidence>
<comment type="caution">
    <text evidence="3">The sequence shown here is derived from an EMBL/GenBank/DDBJ whole genome shotgun (WGS) entry which is preliminary data.</text>
</comment>
<dbReference type="InterPro" id="IPR037962">
    <property type="entry name" value="Neuralized"/>
</dbReference>
<evidence type="ECO:0000313" key="3">
    <source>
        <dbReference type="EMBL" id="GMR30441.1"/>
    </source>
</evidence>
<proteinExistence type="predicted"/>
<dbReference type="EMBL" id="BTRK01000001">
    <property type="protein sequence ID" value="GMR30441.1"/>
    <property type="molecule type" value="Genomic_DNA"/>
</dbReference>
<feature type="region of interest" description="Disordered" evidence="1">
    <location>
        <begin position="189"/>
        <end position="213"/>
    </location>
</feature>
<evidence type="ECO:0000256" key="1">
    <source>
        <dbReference type="SAM" id="MobiDB-lite"/>
    </source>
</evidence>
<protein>
    <recommendedName>
        <fullName evidence="2">NHR domain-containing protein</fullName>
    </recommendedName>
</protein>
<feature type="non-terminal residue" evidence="3">
    <location>
        <position position="1"/>
    </location>
</feature>